<dbReference type="InterPro" id="IPR051911">
    <property type="entry name" value="SDR_oxidoreductase"/>
</dbReference>
<accession>A0A1G7GNQ4</accession>
<dbReference type="CDD" id="cd05374">
    <property type="entry name" value="17beta-HSD-like_SDR_c"/>
    <property type="match status" value="1"/>
</dbReference>
<dbReference type="Gene3D" id="3.40.50.720">
    <property type="entry name" value="NAD(P)-binding Rossmann-like Domain"/>
    <property type="match status" value="1"/>
</dbReference>
<evidence type="ECO:0000313" key="1">
    <source>
        <dbReference type="EMBL" id="SDE89693.1"/>
    </source>
</evidence>
<dbReference type="EMBL" id="FMZW01000038">
    <property type="protein sequence ID" value="SDE89693.1"/>
    <property type="molecule type" value="Genomic_DNA"/>
</dbReference>
<dbReference type="PANTHER" id="PTHR43976:SF9">
    <property type="entry name" value="OXIDOREDUCTASE"/>
    <property type="match status" value="1"/>
</dbReference>
<dbReference type="Proteomes" id="UP000199245">
    <property type="component" value="Unassembled WGS sequence"/>
</dbReference>
<dbReference type="InterPro" id="IPR002347">
    <property type="entry name" value="SDR_fam"/>
</dbReference>
<dbReference type="PANTHER" id="PTHR43976">
    <property type="entry name" value="SHORT CHAIN DEHYDROGENASE"/>
    <property type="match status" value="1"/>
</dbReference>
<evidence type="ECO:0000313" key="2">
    <source>
        <dbReference type="Proteomes" id="UP000199245"/>
    </source>
</evidence>
<dbReference type="AlphaFoldDB" id="A0A1G7GNQ4"/>
<organism evidence="1 2">
    <name type="scientific">Bradyrhizobium brasilense</name>
    <dbReference type="NCBI Taxonomy" id="1419277"/>
    <lineage>
        <taxon>Bacteria</taxon>
        <taxon>Pseudomonadati</taxon>
        <taxon>Pseudomonadota</taxon>
        <taxon>Alphaproteobacteria</taxon>
        <taxon>Hyphomicrobiales</taxon>
        <taxon>Nitrobacteraceae</taxon>
        <taxon>Bradyrhizobium</taxon>
    </lineage>
</organism>
<dbReference type="Pfam" id="PF00106">
    <property type="entry name" value="adh_short"/>
    <property type="match status" value="1"/>
</dbReference>
<gene>
    <name evidence="1" type="ORF">SAMN05216337_103864</name>
</gene>
<proteinExistence type="predicted"/>
<dbReference type="InterPro" id="IPR036291">
    <property type="entry name" value="NAD(P)-bd_dom_sf"/>
</dbReference>
<dbReference type="SUPFAM" id="SSF51735">
    <property type="entry name" value="NAD(P)-binding Rossmann-fold domains"/>
    <property type="match status" value="1"/>
</dbReference>
<reference evidence="1 2" key="1">
    <citation type="submission" date="2016-10" db="EMBL/GenBank/DDBJ databases">
        <authorList>
            <person name="de Groot N.N."/>
        </authorList>
    </citation>
    <scope>NUCLEOTIDE SEQUENCE [LARGE SCALE GENOMIC DNA]</scope>
    <source>
        <strain evidence="1 2">R5</strain>
    </source>
</reference>
<name>A0A1G7GNQ4_9BRAD</name>
<dbReference type="PRINTS" id="PR00081">
    <property type="entry name" value="GDHRDH"/>
</dbReference>
<protein>
    <submittedName>
        <fullName evidence="1">NADP-dependent 3-hydroxy acid dehydrogenase YdfG</fullName>
    </submittedName>
</protein>
<sequence>MAAWSDVRASSTQLLFNRLHRDICHETGHRHHRASSGFGRLTANALAKAGHTVYASMRHTTGRNAAAVADIEEFARDNKVDLRSLELDVGSQASVDAAIAQIVAEEGRLDVVMHNAGHMVFGPAEAFTPEQLAELYDVNVLSTQRVNRAALPQLRKQGRGLVVWVSSSSSAGGTPPYLAPYFAAKAGMDAMAVIYARELTRWGIETSIIVPGAFTGGTNHFAHSGRPADEARVAEYEAGPYAGFGEEIRKAFAAIVPEDADASLVADAIVKVVDTPFGKRPFRVHIDPTQDGAEVAFGVIDRVRNEMLHRVGFSDLLKPRVNG</sequence>